<accession>A0A5M8PS65</accession>
<dbReference type="Gene3D" id="3.30.930.10">
    <property type="entry name" value="Bira Bifunctional Protein, Domain 2"/>
    <property type="match status" value="1"/>
</dbReference>
<gene>
    <name evidence="15" type="ORF">FRX48_03990</name>
</gene>
<dbReference type="InterPro" id="IPR012340">
    <property type="entry name" value="NA-bd_OB-fold"/>
</dbReference>
<dbReference type="HAMAP" id="MF_02075">
    <property type="entry name" value="Asp_tRNA_synth_type2"/>
    <property type="match status" value="1"/>
</dbReference>
<evidence type="ECO:0000256" key="6">
    <source>
        <dbReference type="ARBA" id="ARBA00022598"/>
    </source>
</evidence>
<evidence type="ECO:0000256" key="3">
    <source>
        <dbReference type="ARBA" id="ARBA00012841"/>
    </source>
</evidence>
<evidence type="ECO:0000256" key="12">
    <source>
        <dbReference type="ARBA" id="ARBA00047904"/>
    </source>
</evidence>
<keyword evidence="7" id="KW-0547">Nucleotide-binding</keyword>
<dbReference type="GO" id="GO:0005524">
    <property type="term" value="F:ATP binding"/>
    <property type="evidence" value="ECO:0007669"/>
    <property type="project" value="UniProtKB-KW"/>
</dbReference>
<feature type="region of interest" description="Disordered" evidence="13">
    <location>
        <begin position="246"/>
        <end position="275"/>
    </location>
</feature>
<feature type="region of interest" description="Disordered" evidence="13">
    <location>
        <begin position="1"/>
        <end position="114"/>
    </location>
</feature>
<keyword evidence="10 15" id="KW-0030">Aminoacyl-tRNA synthetase</keyword>
<dbReference type="PANTHER" id="PTHR43450:SF2">
    <property type="entry name" value="ASPARTATE--TRNA LIGASE"/>
    <property type="match status" value="1"/>
</dbReference>
<dbReference type="PROSITE" id="PS50862">
    <property type="entry name" value="AA_TRNA_LIGASE_II"/>
    <property type="match status" value="1"/>
</dbReference>
<keyword evidence="8" id="KW-0067">ATP-binding</keyword>
<reference evidence="15 16" key="1">
    <citation type="submission" date="2019-09" db="EMBL/GenBank/DDBJ databases">
        <title>The hologenome of the rock-dwelling lichen Lasallia pustulata.</title>
        <authorList>
            <person name="Greshake Tzovaras B."/>
            <person name="Segers F."/>
            <person name="Bicker A."/>
            <person name="Dal Grande F."/>
            <person name="Otte J."/>
            <person name="Hankeln T."/>
            <person name="Schmitt I."/>
            <person name="Ebersberger I."/>
        </authorList>
    </citation>
    <scope>NUCLEOTIDE SEQUENCE [LARGE SCALE GENOMIC DNA]</scope>
    <source>
        <strain evidence="15">A1-1</strain>
    </source>
</reference>
<feature type="compositionally biased region" description="Basic and acidic residues" evidence="13">
    <location>
        <begin position="246"/>
        <end position="255"/>
    </location>
</feature>
<dbReference type="FunFam" id="3.30.930.10:FF:000013">
    <property type="entry name" value="Aspartate--tRNA ligase, cytoplasmic"/>
    <property type="match status" value="1"/>
</dbReference>
<dbReference type="GO" id="GO:0017101">
    <property type="term" value="C:aminoacyl-tRNA synthetase multienzyme complex"/>
    <property type="evidence" value="ECO:0007669"/>
    <property type="project" value="TreeGrafter"/>
</dbReference>
<feature type="compositionally biased region" description="Basic and acidic residues" evidence="13">
    <location>
        <begin position="71"/>
        <end position="114"/>
    </location>
</feature>
<dbReference type="SUPFAM" id="SSF55681">
    <property type="entry name" value="Class II aaRS and biotin synthetases"/>
    <property type="match status" value="1"/>
</dbReference>
<comment type="subcellular location">
    <subcellularLocation>
        <location evidence="1">Cytoplasm</location>
    </subcellularLocation>
</comment>
<feature type="compositionally biased region" description="Basic and acidic residues" evidence="13">
    <location>
        <begin position="265"/>
        <end position="275"/>
    </location>
</feature>
<evidence type="ECO:0000256" key="8">
    <source>
        <dbReference type="ARBA" id="ARBA00022840"/>
    </source>
</evidence>
<dbReference type="Proteomes" id="UP000324767">
    <property type="component" value="Unassembled WGS sequence"/>
</dbReference>
<keyword evidence="6" id="KW-0436">Ligase</keyword>
<keyword evidence="5" id="KW-0963">Cytoplasm</keyword>
<dbReference type="EC" id="6.1.1.12" evidence="3"/>
<proteinExistence type="inferred from homology"/>
<dbReference type="InterPro" id="IPR045864">
    <property type="entry name" value="aa-tRNA-synth_II/BPL/LPL"/>
</dbReference>
<dbReference type="CDD" id="cd04320">
    <property type="entry name" value="AspRS_cyto_N"/>
    <property type="match status" value="1"/>
</dbReference>
<dbReference type="SUPFAM" id="SSF50249">
    <property type="entry name" value="Nucleic acid-binding proteins"/>
    <property type="match status" value="1"/>
</dbReference>
<evidence type="ECO:0000256" key="11">
    <source>
        <dbReference type="ARBA" id="ARBA00033155"/>
    </source>
</evidence>
<dbReference type="FunFam" id="2.40.50.140:FF:000132">
    <property type="entry name" value="Aspartyl-tRNA synthetase, cytoplasmic"/>
    <property type="match status" value="1"/>
</dbReference>
<sequence length="958" mass="109365">MSSLKHTLRRITHRSSKDRNTAEARSNGHAGSNGHIKVPKPLANLVISSSSQSSLSNGDNDGTHLSKTQRKKEEKRQKKEERQLENEKRRKSFERRQREEEKQAERNEPAELRARYGDLPLVHRERHNAPSSTIAQLSKQKIGDTVALRARIHTLRNLSSHLVFLVFRQGGRTLQGVLQEEEGEVTHHMVKWVERLAAESIVLVKGVLQRPKEEIRGASEHHFEILIRELHVISRPTESLPMHAYEADASRRSSEDGDEKDQEEDSRKSEDRRVQISDRARLNNRLIDLRTPTANAIFKVNSGICNLFRSFLDSHGFIEIHTPKLQGGATESGASVFQLEYFGRPAFLAQSPQLAKQMSISADFEKVYEVGPVFRAENSNTHRHLTEYTGLDLEMAIDEHYHEALDLIDATLKHIWKGLYDRFGREMSVIKRQFPHEDLVWLDKTPVLPFKEGIKLLRESGWTDEEGNPPSEFEDLHTRDEIRLGQLMKEKYHTDYYILDKFPASARPFYTMPDPDDDRVTNSFDIFLRGQEILSGGQRIHGAKMLEAHMDKQGIKKDGMEEYLDGFRWGAPPHAGGGLGLERIVMLLLNLGNIRLASLFPRDPKSFPVVRKPAELRYPEADTLHPPWKNRTRQENDYQPLEKLIANYGDASNTSWLDDRFRIWRDEETGAAVAYVPQGKYGIIPGDPLCAKSQYHRVMTTFLKWIKKEKDLKPLWILCGHDTEEVLGGKLGWSTLTCAAEQRVDPGHNPDDSDLKRKIKHAEKSGIKIIDVPSQEGPSDEIKQKCDVRIQDWHANRKGTQVHLTKILPWRDQEHRRYFYAQGKDSTIHALVVLAQLAPEHGYQVKFALDFPHSPNGVIESLILHAIQSVKQDGEAHVTFGGGAMSRLEAGHNLGGVRVKLLQESYKAIVTRLKLTQKSEFREKLGAVEDPTFVCFPKRGLGQGGIRAIMRFFEEDDQ</sequence>
<comment type="similarity">
    <text evidence="2">Belongs to the class-II aminoacyl-tRNA synthetase family. Type 2 subfamily.</text>
</comment>
<evidence type="ECO:0000256" key="10">
    <source>
        <dbReference type="ARBA" id="ARBA00023146"/>
    </source>
</evidence>
<evidence type="ECO:0000259" key="14">
    <source>
        <dbReference type="PROSITE" id="PS50862"/>
    </source>
</evidence>
<dbReference type="GO" id="GO:0005829">
    <property type="term" value="C:cytosol"/>
    <property type="evidence" value="ECO:0007669"/>
    <property type="project" value="TreeGrafter"/>
</dbReference>
<evidence type="ECO:0000256" key="2">
    <source>
        <dbReference type="ARBA" id="ARBA00005312"/>
    </source>
</evidence>
<dbReference type="Pfam" id="PF09924">
    <property type="entry name" value="LPG_synthase_C"/>
    <property type="match status" value="1"/>
</dbReference>
<protein>
    <recommendedName>
        <fullName evidence="4">Aspartate--tRNA ligase, cytoplasmic</fullName>
        <ecNumber evidence="3">6.1.1.12</ecNumber>
    </recommendedName>
    <alternativeName>
        <fullName evidence="11">Aspartyl-tRNA synthetase</fullName>
    </alternativeName>
</protein>
<dbReference type="InterPro" id="IPR006195">
    <property type="entry name" value="aa-tRNA-synth_II"/>
</dbReference>
<dbReference type="Gene3D" id="2.40.50.140">
    <property type="entry name" value="Nucleic acid-binding proteins"/>
    <property type="match status" value="1"/>
</dbReference>
<evidence type="ECO:0000256" key="9">
    <source>
        <dbReference type="ARBA" id="ARBA00022917"/>
    </source>
</evidence>
<dbReference type="GO" id="GO:0003723">
    <property type="term" value="F:RNA binding"/>
    <property type="evidence" value="ECO:0007669"/>
    <property type="project" value="TreeGrafter"/>
</dbReference>
<dbReference type="InterPro" id="IPR004364">
    <property type="entry name" value="Aa-tRNA-synt_II"/>
</dbReference>
<dbReference type="InterPro" id="IPR024320">
    <property type="entry name" value="LPG_synthase_C"/>
</dbReference>
<organism evidence="15 16">
    <name type="scientific">Lasallia pustulata</name>
    <dbReference type="NCBI Taxonomy" id="136370"/>
    <lineage>
        <taxon>Eukaryota</taxon>
        <taxon>Fungi</taxon>
        <taxon>Dikarya</taxon>
        <taxon>Ascomycota</taxon>
        <taxon>Pezizomycotina</taxon>
        <taxon>Lecanoromycetes</taxon>
        <taxon>OSLEUM clade</taxon>
        <taxon>Umbilicariomycetidae</taxon>
        <taxon>Umbilicariales</taxon>
        <taxon>Umbilicariaceae</taxon>
        <taxon>Lasallia</taxon>
    </lineage>
</organism>
<evidence type="ECO:0000256" key="4">
    <source>
        <dbReference type="ARBA" id="ARBA00018853"/>
    </source>
</evidence>
<feature type="domain" description="Aminoacyl-transfer RNA synthetases class-II family profile" evidence="14">
    <location>
        <begin position="298"/>
        <end position="601"/>
    </location>
</feature>
<dbReference type="GO" id="GO:0006422">
    <property type="term" value="P:aspartyl-tRNA aminoacylation"/>
    <property type="evidence" value="ECO:0007669"/>
    <property type="project" value="InterPro"/>
</dbReference>
<evidence type="ECO:0000313" key="15">
    <source>
        <dbReference type="EMBL" id="KAA6411840.1"/>
    </source>
</evidence>
<name>A0A5M8PS65_9LECA</name>
<dbReference type="NCBIfam" id="TIGR00458">
    <property type="entry name" value="aspS_nondisc"/>
    <property type="match status" value="1"/>
</dbReference>
<dbReference type="PANTHER" id="PTHR43450">
    <property type="entry name" value="ASPARTYL-TRNA SYNTHETASE"/>
    <property type="match status" value="1"/>
</dbReference>
<keyword evidence="9" id="KW-0648">Protein biosynthesis</keyword>
<dbReference type="Pfam" id="PF00152">
    <property type="entry name" value="tRNA-synt_2"/>
    <property type="match status" value="1"/>
</dbReference>
<evidence type="ECO:0000256" key="7">
    <source>
        <dbReference type="ARBA" id="ARBA00022741"/>
    </source>
</evidence>
<dbReference type="GO" id="GO:0004815">
    <property type="term" value="F:aspartate-tRNA ligase activity"/>
    <property type="evidence" value="ECO:0007669"/>
    <property type="project" value="UniProtKB-EC"/>
</dbReference>
<feature type="compositionally biased region" description="Basic residues" evidence="13">
    <location>
        <begin position="1"/>
        <end position="14"/>
    </location>
</feature>
<dbReference type="CDD" id="cd00776">
    <property type="entry name" value="AsxRS_core"/>
    <property type="match status" value="1"/>
</dbReference>
<dbReference type="InterPro" id="IPR004523">
    <property type="entry name" value="Asp-tRNA_synthase_2"/>
</dbReference>
<dbReference type="NCBIfam" id="NF003483">
    <property type="entry name" value="PRK05159.1"/>
    <property type="match status" value="1"/>
</dbReference>
<comment type="catalytic activity">
    <reaction evidence="12">
        <text>tRNA(Asp) + L-aspartate + ATP = L-aspartyl-tRNA(Asp) + AMP + diphosphate</text>
        <dbReference type="Rhea" id="RHEA:19649"/>
        <dbReference type="Rhea" id="RHEA-COMP:9660"/>
        <dbReference type="Rhea" id="RHEA-COMP:9678"/>
        <dbReference type="ChEBI" id="CHEBI:29991"/>
        <dbReference type="ChEBI" id="CHEBI:30616"/>
        <dbReference type="ChEBI" id="CHEBI:33019"/>
        <dbReference type="ChEBI" id="CHEBI:78442"/>
        <dbReference type="ChEBI" id="CHEBI:78516"/>
        <dbReference type="ChEBI" id="CHEBI:456215"/>
        <dbReference type="EC" id="6.1.1.12"/>
    </reaction>
</comment>
<dbReference type="InterPro" id="IPR002312">
    <property type="entry name" value="Asp/Asn-tRNA-synth_IIb"/>
</dbReference>
<dbReference type="PRINTS" id="PR01042">
    <property type="entry name" value="TRNASYNTHASP"/>
</dbReference>
<comment type="caution">
    <text evidence="15">The sequence shown here is derived from an EMBL/GenBank/DDBJ whole genome shotgun (WGS) entry which is preliminary data.</text>
</comment>
<feature type="compositionally biased region" description="Polar residues" evidence="13">
    <location>
        <begin position="57"/>
        <end position="66"/>
    </location>
</feature>
<dbReference type="AlphaFoldDB" id="A0A5M8PS65"/>
<evidence type="ECO:0000256" key="13">
    <source>
        <dbReference type="SAM" id="MobiDB-lite"/>
    </source>
</evidence>
<dbReference type="EMBL" id="VXIT01000006">
    <property type="protein sequence ID" value="KAA6411840.1"/>
    <property type="molecule type" value="Genomic_DNA"/>
</dbReference>
<dbReference type="OrthoDB" id="372395at2759"/>
<evidence type="ECO:0000313" key="16">
    <source>
        <dbReference type="Proteomes" id="UP000324767"/>
    </source>
</evidence>
<evidence type="ECO:0000256" key="5">
    <source>
        <dbReference type="ARBA" id="ARBA00022490"/>
    </source>
</evidence>
<evidence type="ECO:0000256" key="1">
    <source>
        <dbReference type="ARBA" id="ARBA00004496"/>
    </source>
</evidence>